<protein>
    <recommendedName>
        <fullName evidence="3">Cytochrome P450</fullName>
    </recommendedName>
</protein>
<keyword evidence="2" id="KW-1185">Reference proteome</keyword>
<evidence type="ECO:0000313" key="2">
    <source>
        <dbReference type="Proteomes" id="UP001374535"/>
    </source>
</evidence>
<dbReference type="GO" id="GO:0016705">
    <property type="term" value="F:oxidoreductase activity, acting on paired donors, with incorporation or reduction of molecular oxygen"/>
    <property type="evidence" value="ECO:0007669"/>
    <property type="project" value="InterPro"/>
</dbReference>
<name>A0AAQ3P933_VIGMU</name>
<dbReference type="SUPFAM" id="SSF48264">
    <property type="entry name" value="Cytochrome P450"/>
    <property type="match status" value="1"/>
</dbReference>
<dbReference type="PANTHER" id="PTHR24299:SF58">
    <property type="entry name" value="CYTOCHROME P450"/>
    <property type="match status" value="1"/>
</dbReference>
<sequence>MPHRTLTELRAKHGLVMWLQIGAMNTMAILSADAATVFFKHHNHAFADCTITKTIHIHNYNKSSFTLALYGPYWCLMRRLVTVAMVVAKHINETAPVWWKCVNNI</sequence>
<proteinExistence type="predicted"/>
<reference evidence="1 2" key="1">
    <citation type="journal article" date="2023" name="Life. Sci Alliance">
        <title>Evolutionary insights into 3D genome organization and epigenetic landscape of Vigna mungo.</title>
        <authorList>
            <person name="Junaid A."/>
            <person name="Singh B."/>
            <person name="Bhatia S."/>
        </authorList>
    </citation>
    <scope>NUCLEOTIDE SEQUENCE [LARGE SCALE GENOMIC DNA]</scope>
    <source>
        <strain evidence="1">Urdbean</strain>
    </source>
</reference>
<dbReference type="PANTHER" id="PTHR24299">
    <property type="entry name" value="CYTOCHROME P450 FAMILY 1"/>
    <property type="match status" value="1"/>
</dbReference>
<organism evidence="1 2">
    <name type="scientific">Vigna mungo</name>
    <name type="common">Black gram</name>
    <name type="synonym">Phaseolus mungo</name>
    <dbReference type="NCBI Taxonomy" id="3915"/>
    <lineage>
        <taxon>Eukaryota</taxon>
        <taxon>Viridiplantae</taxon>
        <taxon>Streptophyta</taxon>
        <taxon>Embryophyta</taxon>
        <taxon>Tracheophyta</taxon>
        <taxon>Spermatophyta</taxon>
        <taxon>Magnoliopsida</taxon>
        <taxon>eudicotyledons</taxon>
        <taxon>Gunneridae</taxon>
        <taxon>Pentapetalae</taxon>
        <taxon>rosids</taxon>
        <taxon>fabids</taxon>
        <taxon>Fabales</taxon>
        <taxon>Fabaceae</taxon>
        <taxon>Papilionoideae</taxon>
        <taxon>50 kb inversion clade</taxon>
        <taxon>NPAAA clade</taxon>
        <taxon>indigoferoid/millettioid clade</taxon>
        <taxon>Phaseoleae</taxon>
        <taxon>Vigna</taxon>
    </lineage>
</organism>
<evidence type="ECO:0000313" key="1">
    <source>
        <dbReference type="EMBL" id="WVZ23127.1"/>
    </source>
</evidence>
<dbReference type="Proteomes" id="UP001374535">
    <property type="component" value="Chromosome 1"/>
</dbReference>
<dbReference type="GO" id="GO:0005506">
    <property type="term" value="F:iron ion binding"/>
    <property type="evidence" value="ECO:0007669"/>
    <property type="project" value="InterPro"/>
</dbReference>
<dbReference type="AlphaFoldDB" id="A0AAQ3P933"/>
<dbReference type="InterPro" id="IPR036396">
    <property type="entry name" value="Cyt_P450_sf"/>
</dbReference>
<dbReference type="InterPro" id="IPR001128">
    <property type="entry name" value="Cyt_P450"/>
</dbReference>
<evidence type="ECO:0008006" key="3">
    <source>
        <dbReference type="Google" id="ProtNLM"/>
    </source>
</evidence>
<dbReference type="GO" id="GO:0004497">
    <property type="term" value="F:monooxygenase activity"/>
    <property type="evidence" value="ECO:0007669"/>
    <property type="project" value="InterPro"/>
</dbReference>
<dbReference type="EMBL" id="CP144700">
    <property type="protein sequence ID" value="WVZ23127.1"/>
    <property type="molecule type" value="Genomic_DNA"/>
</dbReference>
<accession>A0AAQ3P933</accession>
<dbReference type="GO" id="GO:0020037">
    <property type="term" value="F:heme binding"/>
    <property type="evidence" value="ECO:0007669"/>
    <property type="project" value="InterPro"/>
</dbReference>
<dbReference type="Gene3D" id="1.10.630.10">
    <property type="entry name" value="Cytochrome P450"/>
    <property type="match status" value="1"/>
</dbReference>
<gene>
    <name evidence="1" type="ORF">V8G54_001671</name>
</gene>
<dbReference type="Pfam" id="PF00067">
    <property type="entry name" value="p450"/>
    <property type="match status" value="1"/>
</dbReference>